<gene>
    <name evidence="2" type="ORF">B0T19DRAFT_164831</name>
</gene>
<accession>A0AAE0MDA2</accession>
<feature type="compositionally biased region" description="Polar residues" evidence="1">
    <location>
        <begin position="16"/>
        <end position="46"/>
    </location>
</feature>
<feature type="region of interest" description="Disordered" evidence="1">
    <location>
        <begin position="1"/>
        <end position="590"/>
    </location>
</feature>
<keyword evidence="3" id="KW-1185">Reference proteome</keyword>
<dbReference type="AlphaFoldDB" id="A0AAE0MDA2"/>
<feature type="compositionally biased region" description="Polar residues" evidence="1">
    <location>
        <begin position="554"/>
        <end position="577"/>
    </location>
</feature>
<sequence length="951" mass="106551">MAEMDDPIQMLLKTGSFKTSRARSPNPNDLPTRASQLPRSDANVSRSYDRALRFKRPPPPVVEDEAESLAKEHGSSVVSDSGNDEEPKYRGDVDQHPIILPNPQHNPERRFVILTGSEAGDDEDGRASLSSGHGRSSTPTEKYEANTCRKYVIVPSTEPAKEDKETKKPRGLSKRKSHQDLPPLDTDLRPPEPSIARSSSRRNREKVLVDQESLEDRDRSAKVRPPADDSLTSSPIITHSTKGRDRAYWDINPGAKETSRRRSPIKGETRTAKSGDRRTSDERRSNYSSPNQSSGSSVHTRATSNADPRRSESRTSAKPTPYVDPLADPLVSAYTHDDPTDALAFMLQGSDPPGRKDRDNFSPGRADRYSNSPPYPRSRERNTSQSPSRSGQRRSGFREQAEYYDDDGSKYQRSSRSDRRRHRRSTFDPEPSSLLSPDQARPSGKSKSKGMSPMPSPRAERAPQFPDVAPRSPRSATFPPTERESKQYAERSMSPPTPLATSPPRRRTDDGGRGTRPRAGSRTASINSFSNSSNALPISIPVSRSDAPERRASPVSSPTIAKQDSRNSGSAGSSWQPGSFDPVEHGTSINLPTTSIRRYSESVESGLLPQLPECSWTVPALPGSKPGGNQFMKLPRVENFLICPDCYAAEFANSSFKHMFVPAPARPADQPISCDFGSSHWYRIAYLMTLNYGYKDLHLLQEIASVAARHQSCAGGLPAARVWYSMMDPYTKRPISTFNVCRACARTVEVLLPSLAGVFVPLDSPAEPVRGVCELHFAPGRKRFLDYFDMLEVAFDQAFRSRTAPNVQELANNIRNISLHDECQRNTPCVNRKWHVMQSLPEFTVCEECFDTVVWPLLEADEGGEIPRNFFKNRQSRPVAACQLYSERMREVFRKACYDDDFFYLEAKVLERLKAEADIKARYMELQKQDQSDPRVQRERLRLAKELKNIE</sequence>
<feature type="compositionally biased region" description="Basic and acidic residues" evidence="1">
    <location>
        <begin position="159"/>
        <end position="168"/>
    </location>
</feature>
<dbReference type="Proteomes" id="UP001286456">
    <property type="component" value="Unassembled WGS sequence"/>
</dbReference>
<name>A0AAE0MDA2_9PEZI</name>
<feature type="compositionally biased region" description="Basic and acidic residues" evidence="1">
    <location>
        <begin position="353"/>
        <end position="368"/>
    </location>
</feature>
<feature type="compositionally biased region" description="Polar residues" evidence="1">
    <location>
        <begin position="128"/>
        <end position="140"/>
    </location>
</feature>
<dbReference type="EMBL" id="JAUEPO010000003">
    <property type="protein sequence ID" value="KAK3327513.1"/>
    <property type="molecule type" value="Genomic_DNA"/>
</dbReference>
<feature type="compositionally biased region" description="Low complexity" evidence="1">
    <location>
        <begin position="286"/>
        <end position="297"/>
    </location>
</feature>
<proteinExistence type="predicted"/>
<organism evidence="2 3">
    <name type="scientific">Cercophora scortea</name>
    <dbReference type="NCBI Taxonomy" id="314031"/>
    <lineage>
        <taxon>Eukaryota</taxon>
        <taxon>Fungi</taxon>
        <taxon>Dikarya</taxon>
        <taxon>Ascomycota</taxon>
        <taxon>Pezizomycotina</taxon>
        <taxon>Sordariomycetes</taxon>
        <taxon>Sordariomycetidae</taxon>
        <taxon>Sordariales</taxon>
        <taxon>Lasiosphaeriaceae</taxon>
        <taxon>Cercophora</taxon>
    </lineage>
</organism>
<feature type="compositionally biased region" description="Basic and acidic residues" evidence="1">
    <location>
        <begin position="205"/>
        <end position="227"/>
    </location>
</feature>
<protein>
    <submittedName>
        <fullName evidence="2">Uncharacterized protein</fullName>
    </submittedName>
</protein>
<feature type="compositionally biased region" description="Basic and acidic residues" evidence="1">
    <location>
        <begin position="257"/>
        <end position="285"/>
    </location>
</feature>
<comment type="caution">
    <text evidence="2">The sequence shown here is derived from an EMBL/GenBank/DDBJ whole genome shotgun (WGS) entry which is preliminary data.</text>
</comment>
<feature type="compositionally biased region" description="Basic and acidic residues" evidence="1">
    <location>
        <begin position="85"/>
        <end position="95"/>
    </location>
</feature>
<feature type="compositionally biased region" description="Polar residues" evidence="1">
    <location>
        <begin position="230"/>
        <end position="240"/>
    </location>
</feature>
<feature type="compositionally biased region" description="Low complexity" evidence="1">
    <location>
        <begin position="442"/>
        <end position="453"/>
    </location>
</feature>
<evidence type="ECO:0000256" key="1">
    <source>
        <dbReference type="SAM" id="MobiDB-lite"/>
    </source>
</evidence>
<reference evidence="2" key="1">
    <citation type="journal article" date="2023" name="Mol. Phylogenet. Evol.">
        <title>Genome-scale phylogeny and comparative genomics of the fungal order Sordariales.</title>
        <authorList>
            <person name="Hensen N."/>
            <person name="Bonometti L."/>
            <person name="Westerberg I."/>
            <person name="Brannstrom I.O."/>
            <person name="Guillou S."/>
            <person name="Cros-Aarteil S."/>
            <person name="Calhoun S."/>
            <person name="Haridas S."/>
            <person name="Kuo A."/>
            <person name="Mondo S."/>
            <person name="Pangilinan J."/>
            <person name="Riley R."/>
            <person name="LaButti K."/>
            <person name="Andreopoulos B."/>
            <person name="Lipzen A."/>
            <person name="Chen C."/>
            <person name="Yan M."/>
            <person name="Daum C."/>
            <person name="Ng V."/>
            <person name="Clum A."/>
            <person name="Steindorff A."/>
            <person name="Ohm R.A."/>
            <person name="Martin F."/>
            <person name="Silar P."/>
            <person name="Natvig D.O."/>
            <person name="Lalanne C."/>
            <person name="Gautier V."/>
            <person name="Ament-Velasquez S.L."/>
            <person name="Kruys A."/>
            <person name="Hutchinson M.I."/>
            <person name="Powell A.J."/>
            <person name="Barry K."/>
            <person name="Miller A.N."/>
            <person name="Grigoriev I.V."/>
            <person name="Debuchy R."/>
            <person name="Gladieux P."/>
            <person name="Hiltunen Thoren M."/>
            <person name="Johannesson H."/>
        </authorList>
    </citation>
    <scope>NUCLEOTIDE SEQUENCE</scope>
    <source>
        <strain evidence="2">SMH4131-1</strain>
    </source>
</reference>
<evidence type="ECO:0000313" key="2">
    <source>
        <dbReference type="EMBL" id="KAK3327513.1"/>
    </source>
</evidence>
<feature type="compositionally biased region" description="Low complexity" evidence="1">
    <location>
        <begin position="525"/>
        <end position="534"/>
    </location>
</feature>
<reference evidence="2" key="2">
    <citation type="submission" date="2023-06" db="EMBL/GenBank/DDBJ databases">
        <authorList>
            <consortium name="Lawrence Berkeley National Laboratory"/>
            <person name="Haridas S."/>
            <person name="Hensen N."/>
            <person name="Bonometti L."/>
            <person name="Westerberg I."/>
            <person name="Brannstrom I.O."/>
            <person name="Guillou S."/>
            <person name="Cros-Aarteil S."/>
            <person name="Calhoun S."/>
            <person name="Kuo A."/>
            <person name="Mondo S."/>
            <person name="Pangilinan J."/>
            <person name="Riley R."/>
            <person name="Labutti K."/>
            <person name="Andreopoulos B."/>
            <person name="Lipzen A."/>
            <person name="Chen C."/>
            <person name="Yanf M."/>
            <person name="Daum C."/>
            <person name="Ng V."/>
            <person name="Clum A."/>
            <person name="Steindorff A."/>
            <person name="Ohm R."/>
            <person name="Martin F."/>
            <person name="Silar P."/>
            <person name="Natvig D."/>
            <person name="Lalanne C."/>
            <person name="Gautier V."/>
            <person name="Ament-Velasquez S.L."/>
            <person name="Kruys A."/>
            <person name="Hutchinson M.I."/>
            <person name="Powell A.J."/>
            <person name="Barry K."/>
            <person name="Miller A.N."/>
            <person name="Grigoriev I.V."/>
            <person name="Debuchy R."/>
            <person name="Gladieux P."/>
            <person name="Thoren M.H."/>
            <person name="Johannesson H."/>
        </authorList>
    </citation>
    <scope>NUCLEOTIDE SEQUENCE</scope>
    <source>
        <strain evidence="2">SMH4131-1</strain>
    </source>
</reference>
<feature type="compositionally biased region" description="Low complexity" evidence="1">
    <location>
        <begin position="384"/>
        <end position="394"/>
    </location>
</feature>
<evidence type="ECO:0000313" key="3">
    <source>
        <dbReference type="Proteomes" id="UP001286456"/>
    </source>
</evidence>